<comment type="caution">
    <text evidence="1">The sequence shown here is derived from an EMBL/GenBank/DDBJ whole genome shotgun (WGS) entry which is preliminary data.</text>
</comment>
<protein>
    <submittedName>
        <fullName evidence="1">Uncharacterized protein</fullName>
    </submittedName>
</protein>
<keyword evidence="2" id="KW-1185">Reference proteome</keyword>
<organism evidence="1 2">
    <name type="scientific">Aeromonas diversa CDC 2478-85</name>
    <dbReference type="NCBI Taxonomy" id="1268237"/>
    <lineage>
        <taxon>Bacteria</taxon>
        <taxon>Pseudomonadati</taxon>
        <taxon>Pseudomonadota</taxon>
        <taxon>Gammaproteobacteria</taxon>
        <taxon>Aeromonadales</taxon>
        <taxon>Aeromonadaceae</taxon>
        <taxon>Aeromonas</taxon>
    </lineage>
</organism>
<name>N9VGR0_9GAMM</name>
<dbReference type="AlphaFoldDB" id="N9VGR0"/>
<dbReference type="EMBL" id="APVG01000054">
    <property type="protein sequence ID" value="ENY70803.1"/>
    <property type="molecule type" value="Genomic_DNA"/>
</dbReference>
<evidence type="ECO:0000313" key="2">
    <source>
        <dbReference type="Proteomes" id="UP000023775"/>
    </source>
</evidence>
<sequence>MHLDKSALFDGVQYGWSDNNVALHNSMISGLPVIPPLHLVPGEHFVLIMSSWYKEISEQLIQMGFVEGDDFISGLSLYYSLTLFFNVQ</sequence>
<reference evidence="1 2" key="1">
    <citation type="journal article" date="2013" name="Genome Announc.">
        <title>Draft Genome Sequence of the Aeromonas diversa Type Strain.</title>
        <authorList>
            <person name="Farfan M."/>
            <person name="Spataro N."/>
            <person name="Sanglas A."/>
            <person name="Albarral V."/>
            <person name="Loren J.G."/>
            <person name="Bosch E."/>
            <person name="Fuste M.C."/>
        </authorList>
    </citation>
    <scope>NUCLEOTIDE SEQUENCE [LARGE SCALE GENOMIC DNA]</scope>
    <source>
        <strain evidence="1 2">2478-85</strain>
    </source>
</reference>
<accession>N9VGR0</accession>
<evidence type="ECO:0000313" key="1">
    <source>
        <dbReference type="EMBL" id="ENY70803.1"/>
    </source>
</evidence>
<gene>
    <name evidence="1" type="ORF">G114_16405</name>
</gene>
<proteinExistence type="predicted"/>
<dbReference type="Proteomes" id="UP000023775">
    <property type="component" value="Unassembled WGS sequence"/>
</dbReference>